<dbReference type="PANTHER" id="PTHR42923:SF3">
    <property type="entry name" value="PROTOPORPHYRINOGEN OXIDASE"/>
    <property type="match status" value="1"/>
</dbReference>
<dbReference type="NCBIfam" id="NF008845">
    <property type="entry name" value="PRK11883.1-5"/>
    <property type="match status" value="1"/>
</dbReference>
<evidence type="ECO:0000256" key="4">
    <source>
        <dbReference type="ARBA" id="ARBA00008310"/>
    </source>
</evidence>
<dbReference type="InterPro" id="IPR036188">
    <property type="entry name" value="FAD/NAD-bd_sf"/>
</dbReference>
<sequence>MHVHNIIIVGGGITGLSAAFYIQQDINSRNLPYNVKLIEATDRLGGKIKTLKRDGFLIEQGPDSLLSRKPAIIELAKELGLEEEMIFNQTGGSYIFVDSKLHPIPAGTFMGVPKEEQAILDTDIFTEEGKKRALAEMEIEKGEAAEDQSLGAFMRRRFGDEAVNRLIAPMLAGIHSGDIDAMSLMATYPNFYHLEQKYGSVMKGLQESMPSAPPSKKTTSGIFFSFEDGLETLVTRLHEKLDEGSVMLETKVEQIVKNGSEYTVQLDSGENLEAAAVIIASQHNAVPAMLSDYQFVSELNHIPAISTANVVMAFNDSDIVNDLDGTGFQVAREGDIEITACTWTNKKWPTTTPEGKVLLRVYVGLPDKQEFMQKTDEELADAVLTELRKVMTIKADPEFVVVTRWKDARPQYNVGHRALVDRVRNQLSTELPGIQVVGSSYDGAGIPDCVTHGKNAAMEALSFLDDK</sequence>
<dbReference type="InterPro" id="IPR004572">
    <property type="entry name" value="Protoporphyrinogen_oxidase"/>
</dbReference>
<dbReference type="Pfam" id="PF01593">
    <property type="entry name" value="Amino_oxidase"/>
    <property type="match status" value="1"/>
</dbReference>
<keyword evidence="8 11" id="KW-0274">FAD</keyword>
<keyword evidence="9 11" id="KW-0560">Oxidoreductase</keyword>
<dbReference type="EC" id="1.3.3.15" evidence="5 11"/>
<keyword evidence="11" id="KW-0963">Cytoplasm</keyword>
<evidence type="ECO:0000256" key="3">
    <source>
        <dbReference type="ARBA" id="ARBA00004744"/>
    </source>
</evidence>
<dbReference type="EMBL" id="JBHUDE010000046">
    <property type="protein sequence ID" value="MFD1608122.1"/>
    <property type="molecule type" value="Genomic_DNA"/>
</dbReference>
<comment type="cofactor">
    <cofactor evidence="2 11">
        <name>FAD</name>
        <dbReference type="ChEBI" id="CHEBI:57692"/>
    </cofactor>
</comment>
<organism evidence="13 14">
    <name type="scientific">Oceanobacillus luteolus</name>
    <dbReference type="NCBI Taxonomy" id="1274358"/>
    <lineage>
        <taxon>Bacteria</taxon>
        <taxon>Bacillati</taxon>
        <taxon>Bacillota</taxon>
        <taxon>Bacilli</taxon>
        <taxon>Bacillales</taxon>
        <taxon>Bacillaceae</taxon>
        <taxon>Oceanobacillus</taxon>
    </lineage>
</organism>
<dbReference type="SUPFAM" id="SSF54373">
    <property type="entry name" value="FAD-linked reductases, C-terminal domain"/>
    <property type="match status" value="1"/>
</dbReference>
<comment type="subcellular location">
    <subcellularLocation>
        <location evidence="11">Cytoplasm</location>
    </subcellularLocation>
</comment>
<dbReference type="Gene3D" id="3.50.50.60">
    <property type="entry name" value="FAD/NAD(P)-binding domain"/>
    <property type="match status" value="1"/>
</dbReference>
<protein>
    <recommendedName>
        <fullName evidence="6 11">Coproporphyrinogen III oxidase</fullName>
        <ecNumber evidence="5 11">1.3.3.15</ecNumber>
    </recommendedName>
</protein>
<reference evidence="14" key="1">
    <citation type="journal article" date="2019" name="Int. J. Syst. Evol. Microbiol.">
        <title>The Global Catalogue of Microorganisms (GCM) 10K type strain sequencing project: providing services to taxonomists for standard genome sequencing and annotation.</title>
        <authorList>
            <consortium name="The Broad Institute Genomics Platform"/>
            <consortium name="The Broad Institute Genome Sequencing Center for Infectious Disease"/>
            <person name="Wu L."/>
            <person name="Ma J."/>
        </authorList>
    </citation>
    <scope>NUCLEOTIDE SEQUENCE [LARGE SCALE GENOMIC DNA]</scope>
    <source>
        <strain evidence="14">CGMCC 1.12376</strain>
    </source>
</reference>
<evidence type="ECO:0000256" key="7">
    <source>
        <dbReference type="ARBA" id="ARBA00022630"/>
    </source>
</evidence>
<evidence type="ECO:0000256" key="9">
    <source>
        <dbReference type="ARBA" id="ARBA00023002"/>
    </source>
</evidence>
<name>A0ABW4HSL7_9BACI</name>
<evidence type="ECO:0000259" key="12">
    <source>
        <dbReference type="Pfam" id="PF01593"/>
    </source>
</evidence>
<dbReference type="InterPro" id="IPR050464">
    <property type="entry name" value="Zeta_carotene_desat/Oxidored"/>
</dbReference>
<evidence type="ECO:0000256" key="8">
    <source>
        <dbReference type="ARBA" id="ARBA00022827"/>
    </source>
</evidence>
<comment type="catalytic activity">
    <reaction evidence="1">
        <text>coproporphyrinogen III + 3 O2 = coproporphyrin III + 3 H2O2</text>
        <dbReference type="Rhea" id="RHEA:43436"/>
        <dbReference type="ChEBI" id="CHEBI:15379"/>
        <dbReference type="ChEBI" id="CHEBI:16240"/>
        <dbReference type="ChEBI" id="CHEBI:57309"/>
        <dbReference type="ChEBI" id="CHEBI:131725"/>
        <dbReference type="EC" id="1.3.3.15"/>
    </reaction>
    <physiologicalReaction direction="left-to-right" evidence="1">
        <dbReference type="Rhea" id="RHEA:43437"/>
    </physiologicalReaction>
</comment>
<keyword evidence="14" id="KW-1185">Reference proteome</keyword>
<evidence type="ECO:0000313" key="13">
    <source>
        <dbReference type="EMBL" id="MFD1608122.1"/>
    </source>
</evidence>
<comment type="pathway">
    <text evidence="3 11">Porphyrin-containing compound metabolism; protoheme biosynthesis.</text>
</comment>
<evidence type="ECO:0000313" key="14">
    <source>
        <dbReference type="Proteomes" id="UP001597221"/>
    </source>
</evidence>
<evidence type="ECO:0000256" key="6">
    <source>
        <dbReference type="ARBA" id="ARBA00019046"/>
    </source>
</evidence>
<evidence type="ECO:0000256" key="10">
    <source>
        <dbReference type="ARBA" id="ARBA00023133"/>
    </source>
</evidence>
<evidence type="ECO:0000256" key="11">
    <source>
        <dbReference type="RuleBase" id="RU364052"/>
    </source>
</evidence>
<evidence type="ECO:0000256" key="5">
    <source>
        <dbReference type="ARBA" id="ARBA00012402"/>
    </source>
</evidence>
<dbReference type="InterPro" id="IPR002937">
    <property type="entry name" value="Amino_oxidase"/>
</dbReference>
<proteinExistence type="inferred from homology"/>
<gene>
    <name evidence="13" type="primary">hemY</name>
    <name evidence="13" type="ORF">ACFSBH_10690</name>
</gene>
<dbReference type="PANTHER" id="PTHR42923">
    <property type="entry name" value="PROTOPORPHYRINOGEN OXIDASE"/>
    <property type="match status" value="1"/>
</dbReference>
<dbReference type="Gene3D" id="1.10.3110.10">
    <property type="entry name" value="protoporphyrinogen ix oxidase, domain 3"/>
    <property type="match status" value="1"/>
</dbReference>
<dbReference type="GO" id="GO:0004729">
    <property type="term" value="F:oxygen-dependent protoporphyrinogen oxidase activity"/>
    <property type="evidence" value="ECO:0007669"/>
    <property type="project" value="UniProtKB-EC"/>
</dbReference>
<dbReference type="SUPFAM" id="SSF51905">
    <property type="entry name" value="FAD/NAD(P)-binding domain"/>
    <property type="match status" value="1"/>
</dbReference>
<dbReference type="Gene3D" id="3.90.660.20">
    <property type="entry name" value="Protoporphyrinogen oxidase, mitochondrial, domain 2"/>
    <property type="match status" value="1"/>
</dbReference>
<comment type="function">
    <text evidence="11">Involved in coproporphyrin-dependent heme b biosynthesis. Catalyzes the oxidation of coproporphyrinogen III to coproporphyrin III.</text>
</comment>
<evidence type="ECO:0000256" key="2">
    <source>
        <dbReference type="ARBA" id="ARBA00001974"/>
    </source>
</evidence>
<keyword evidence="10 11" id="KW-0350">Heme biosynthesis</keyword>
<evidence type="ECO:0000256" key="1">
    <source>
        <dbReference type="ARBA" id="ARBA00001755"/>
    </source>
</evidence>
<accession>A0ABW4HSL7</accession>
<keyword evidence="7 11" id="KW-0285">Flavoprotein</keyword>
<comment type="similarity">
    <text evidence="4 11">Belongs to the protoporphyrinogen/coproporphyrinogen oxidase family. Coproporphyrinogen III oxidase subfamily.</text>
</comment>
<dbReference type="Proteomes" id="UP001597221">
    <property type="component" value="Unassembled WGS sequence"/>
</dbReference>
<comment type="caution">
    <text evidence="13">The sequence shown here is derived from an EMBL/GenBank/DDBJ whole genome shotgun (WGS) entry which is preliminary data.</text>
</comment>
<feature type="domain" description="Amine oxidase" evidence="12">
    <location>
        <begin position="13"/>
        <end position="460"/>
    </location>
</feature>
<dbReference type="NCBIfam" id="TIGR00562">
    <property type="entry name" value="proto_IX_ox"/>
    <property type="match status" value="1"/>
</dbReference>
<dbReference type="RefSeq" id="WP_379597441.1">
    <property type="nucleotide sequence ID" value="NZ_JBHUDE010000046.1"/>
</dbReference>